<dbReference type="InterPro" id="IPR011621">
    <property type="entry name" value="Metal-dep_PHydrolase_7TM_intra"/>
</dbReference>
<dbReference type="InterPro" id="IPR006674">
    <property type="entry name" value="HD_domain"/>
</dbReference>
<evidence type="ECO:0000256" key="1">
    <source>
        <dbReference type="SAM" id="Phobius"/>
    </source>
</evidence>
<keyword evidence="1" id="KW-0812">Transmembrane</keyword>
<feature type="transmembrane region" description="Helical" evidence="1">
    <location>
        <begin position="361"/>
        <end position="379"/>
    </location>
</feature>
<dbReference type="CDD" id="cd00077">
    <property type="entry name" value="HDc"/>
    <property type="match status" value="1"/>
</dbReference>
<feature type="domain" description="HD/PDEase" evidence="2">
    <location>
        <begin position="498"/>
        <end position="653"/>
    </location>
</feature>
<dbReference type="Proteomes" id="UP000581688">
    <property type="component" value="Unassembled WGS sequence"/>
</dbReference>
<feature type="transmembrane region" description="Helical" evidence="1">
    <location>
        <begin position="445"/>
        <end position="469"/>
    </location>
</feature>
<keyword evidence="1" id="KW-1133">Transmembrane helix</keyword>
<evidence type="ECO:0000313" key="3">
    <source>
        <dbReference type="EMBL" id="MBB6454312.1"/>
    </source>
</evidence>
<dbReference type="Pfam" id="PF01966">
    <property type="entry name" value="HD"/>
    <property type="match status" value="1"/>
</dbReference>
<dbReference type="Pfam" id="PF07698">
    <property type="entry name" value="7TM-7TMR_HD"/>
    <property type="match status" value="1"/>
</dbReference>
<reference evidence="3 4" key="1">
    <citation type="submission" date="2020-08" db="EMBL/GenBank/DDBJ databases">
        <title>Genomic Encyclopedia of Type Strains, Phase IV (KMG-IV): sequencing the most valuable type-strain genomes for metagenomic binning, comparative biology and taxonomic classification.</title>
        <authorList>
            <person name="Goeker M."/>
        </authorList>
    </citation>
    <scope>NUCLEOTIDE SEQUENCE [LARGE SCALE GENOMIC DNA]</scope>
    <source>
        <strain evidence="3 4">DSM 19612</strain>
    </source>
</reference>
<dbReference type="EMBL" id="JACHGH010000008">
    <property type="protein sequence ID" value="MBB6454312.1"/>
    <property type="molecule type" value="Genomic_DNA"/>
</dbReference>
<feature type="transmembrane region" description="Helical" evidence="1">
    <location>
        <begin position="338"/>
        <end position="356"/>
    </location>
</feature>
<dbReference type="InterPro" id="IPR003607">
    <property type="entry name" value="HD/PDEase_dom"/>
</dbReference>
<dbReference type="RefSeq" id="WP_174494627.1">
    <property type="nucleotide sequence ID" value="NZ_CADDWK010000001.1"/>
</dbReference>
<dbReference type="Pfam" id="PF07697">
    <property type="entry name" value="7TMR-HDED"/>
    <property type="match status" value="1"/>
</dbReference>
<dbReference type="PANTHER" id="PTHR36442:SF1">
    <property type="entry name" value="CYCLIC-DI-AMP PHOSPHODIESTERASE PGPH"/>
    <property type="match status" value="1"/>
</dbReference>
<dbReference type="AlphaFoldDB" id="A0A841Q7P7"/>
<feature type="transmembrane region" description="Helical" evidence="1">
    <location>
        <begin position="416"/>
        <end position="439"/>
    </location>
</feature>
<proteinExistence type="predicted"/>
<name>A0A841Q7P7_9BACI</name>
<evidence type="ECO:0000259" key="2">
    <source>
        <dbReference type="SMART" id="SM00471"/>
    </source>
</evidence>
<accession>A0A841Q7P7</accession>
<feature type="transmembrane region" description="Helical" evidence="1">
    <location>
        <begin position="312"/>
        <end position="332"/>
    </location>
</feature>
<gene>
    <name evidence="3" type="ORF">HNQ94_002787</name>
</gene>
<feature type="transmembrane region" description="Helical" evidence="1">
    <location>
        <begin position="281"/>
        <end position="300"/>
    </location>
</feature>
<organism evidence="3 4">
    <name type="scientific">Salirhabdus euzebyi</name>
    <dbReference type="NCBI Taxonomy" id="394506"/>
    <lineage>
        <taxon>Bacteria</taxon>
        <taxon>Bacillati</taxon>
        <taxon>Bacillota</taxon>
        <taxon>Bacilli</taxon>
        <taxon>Bacillales</taxon>
        <taxon>Bacillaceae</taxon>
        <taxon>Salirhabdus</taxon>
    </lineage>
</organism>
<dbReference type="InterPro" id="IPR011624">
    <property type="entry name" value="Metal-dep_PHydrolase_7TM_extra"/>
</dbReference>
<keyword evidence="4" id="KW-1185">Reference proteome</keyword>
<dbReference type="SMART" id="SM00471">
    <property type="entry name" value="HDc"/>
    <property type="match status" value="1"/>
</dbReference>
<dbReference type="NCBIfam" id="TIGR00277">
    <property type="entry name" value="HDIG"/>
    <property type="match status" value="1"/>
</dbReference>
<protein>
    <recommendedName>
        <fullName evidence="2">HD/PDEase domain-containing protein</fullName>
    </recommendedName>
</protein>
<dbReference type="InterPro" id="IPR006675">
    <property type="entry name" value="HDIG_dom"/>
</dbReference>
<comment type="caution">
    <text evidence="3">The sequence shown here is derived from an EMBL/GenBank/DDBJ whole genome shotgun (WGS) entry which is preliminary data.</text>
</comment>
<dbReference type="Gene3D" id="1.10.3210.10">
    <property type="entry name" value="Hypothetical protein af1432"/>
    <property type="match status" value="1"/>
</dbReference>
<dbReference type="SUPFAM" id="SSF109604">
    <property type="entry name" value="HD-domain/PDEase-like"/>
    <property type="match status" value="1"/>
</dbReference>
<dbReference type="InterPro" id="IPR052722">
    <property type="entry name" value="PgpH_phosphodiesterase"/>
</dbReference>
<evidence type="ECO:0000313" key="4">
    <source>
        <dbReference type="Proteomes" id="UP000581688"/>
    </source>
</evidence>
<keyword evidence="1" id="KW-0472">Membrane</keyword>
<sequence>MKKQWFKQMKKQVNKRHSFMWMVAIIIIIGLFFFIMAAPNVQPKAYEIERFMEAKETIYSPITVEDEKETNAKIQKAVQAVEEQYTVSSSITDERVEYIHEVFEAADKVMERKVDGDAEENKETVTVLSPSENLKKYEELLSDEIITNISSDVLTTILMTPKPERDEAERFLEESIKAVMVDGVKSDNLNQKQIEMRRIILYSNFTGSLQKALTDIGVFAIEENAFFDAEKTMQQRREAASLVEPVMIRAGDKLVDKGETITSEIYEDLGLAGVLKDQRNYLPYIGLGLFTLLLCGLLLFECFRQEDWDKNTLFTVLFISIGSIAIMKVFSYFDTNELQLYLAIPAAASVMIIKWLVNERFAIVIATIYALMGTILLNFQMPGYFNVEAGIYILASQWAGIYFFKNSKDRGEILRVGFGVFMVNAITITTFLLISFTQINIRELLILLGFALCSAFLSTVLTLGLMPFFEAGLNILSESKLLSLSNPNHPLLRKILVETPGTYHHSIMVANLSEAACEAIGANGLLARVASYYHDIGKSVNPQYFIENQMGEKNPHDLLKPEQSAKIIINHPYDGAFLLKEYKLPKEIIDIAEQHHGKTLLKYFYYKAKENNPNVKEEQYRYPGPKPQTKEAAIVCICDSVEAAVRSMGQPSMDKIEDVVKAIIHDRLTDGQLNECPLTLQDLSLIQTAVCEMLKGIFHSRIEYPGAKLDEVKKEAN</sequence>
<dbReference type="PANTHER" id="PTHR36442">
    <property type="entry name" value="CYCLIC-DI-AMP PHOSPHODIESTERASE PGPH"/>
    <property type="match status" value="1"/>
</dbReference>